<keyword evidence="3" id="KW-1185">Reference proteome</keyword>
<evidence type="ECO:0000313" key="2">
    <source>
        <dbReference type="EMBL" id="MFC4535984.1"/>
    </source>
</evidence>
<dbReference type="Proteomes" id="UP001596004">
    <property type="component" value="Unassembled WGS sequence"/>
</dbReference>
<reference evidence="3" key="1">
    <citation type="journal article" date="2019" name="Int. J. Syst. Evol. Microbiol.">
        <title>The Global Catalogue of Microorganisms (GCM) 10K type strain sequencing project: providing services to taxonomists for standard genome sequencing and annotation.</title>
        <authorList>
            <consortium name="The Broad Institute Genomics Platform"/>
            <consortium name="The Broad Institute Genome Sequencing Center for Infectious Disease"/>
            <person name="Wu L."/>
            <person name="Ma J."/>
        </authorList>
    </citation>
    <scope>NUCLEOTIDE SEQUENCE [LARGE SCALE GENOMIC DNA]</scope>
    <source>
        <strain evidence="3">CGMCC 4.7132</strain>
    </source>
</reference>
<gene>
    <name evidence="2" type="ORF">ACFO60_34905</name>
</gene>
<name>A0ABV9CTW9_9ACTN</name>
<dbReference type="EMBL" id="JBHSFP010000038">
    <property type="protein sequence ID" value="MFC4535984.1"/>
    <property type="molecule type" value="Genomic_DNA"/>
</dbReference>
<dbReference type="RefSeq" id="WP_380849585.1">
    <property type="nucleotide sequence ID" value="NZ_JBHSFP010000038.1"/>
</dbReference>
<evidence type="ECO:0000313" key="3">
    <source>
        <dbReference type="Proteomes" id="UP001596004"/>
    </source>
</evidence>
<organism evidence="2 3">
    <name type="scientific">Sphaerisporangium dianthi</name>
    <dbReference type="NCBI Taxonomy" id="1436120"/>
    <lineage>
        <taxon>Bacteria</taxon>
        <taxon>Bacillati</taxon>
        <taxon>Actinomycetota</taxon>
        <taxon>Actinomycetes</taxon>
        <taxon>Streptosporangiales</taxon>
        <taxon>Streptosporangiaceae</taxon>
        <taxon>Sphaerisporangium</taxon>
    </lineage>
</organism>
<evidence type="ECO:0000256" key="1">
    <source>
        <dbReference type="SAM" id="MobiDB-lite"/>
    </source>
</evidence>
<comment type="caution">
    <text evidence="2">The sequence shown here is derived from an EMBL/GenBank/DDBJ whole genome shotgun (WGS) entry which is preliminary data.</text>
</comment>
<feature type="compositionally biased region" description="Basic residues" evidence="1">
    <location>
        <begin position="1"/>
        <end position="10"/>
    </location>
</feature>
<sequence>MRNATGRHRVAAPPAQRSPGARWPACAALLITVAAVVASPQAPASAAAAPWGARASLATGDRGPIVIGNGRRNLNYSQVMSPTNMRGVQHVSNASVTGNAPSQVGFCRKRHRICHISEKFWIKGRR</sequence>
<feature type="region of interest" description="Disordered" evidence="1">
    <location>
        <begin position="1"/>
        <end position="20"/>
    </location>
</feature>
<proteinExistence type="predicted"/>
<protein>
    <submittedName>
        <fullName evidence="2">Uncharacterized protein</fullName>
    </submittedName>
</protein>
<accession>A0ABV9CTW9</accession>